<organism evidence="5 6">
    <name type="scientific">Flavobacterium chungbukense</name>
    <dbReference type="NCBI Taxonomy" id="877464"/>
    <lineage>
        <taxon>Bacteria</taxon>
        <taxon>Pseudomonadati</taxon>
        <taxon>Bacteroidota</taxon>
        <taxon>Flavobacteriia</taxon>
        <taxon>Flavobacteriales</taxon>
        <taxon>Flavobacteriaceae</taxon>
        <taxon>Flavobacterium</taxon>
    </lineage>
</organism>
<keyword evidence="1" id="KW-0805">Transcription regulation</keyword>
<keyword evidence="3" id="KW-0804">Transcription</keyword>
<reference evidence="6" key="1">
    <citation type="journal article" date="2019" name="Int. J. Syst. Evol. Microbiol.">
        <title>The Global Catalogue of Microorganisms (GCM) 10K type strain sequencing project: providing services to taxonomists for standard genome sequencing and annotation.</title>
        <authorList>
            <consortium name="The Broad Institute Genomics Platform"/>
            <consortium name="The Broad Institute Genome Sequencing Center for Infectious Disease"/>
            <person name="Wu L."/>
            <person name="Ma J."/>
        </authorList>
    </citation>
    <scope>NUCLEOTIDE SEQUENCE [LARGE SCALE GENOMIC DNA]</scope>
    <source>
        <strain evidence="6">JCM 17386</strain>
    </source>
</reference>
<dbReference type="SMART" id="SM00342">
    <property type="entry name" value="HTH_ARAC"/>
    <property type="match status" value="1"/>
</dbReference>
<keyword evidence="6" id="KW-1185">Reference proteome</keyword>
<evidence type="ECO:0000256" key="1">
    <source>
        <dbReference type="ARBA" id="ARBA00023015"/>
    </source>
</evidence>
<evidence type="ECO:0000313" key="6">
    <source>
        <dbReference type="Proteomes" id="UP001501333"/>
    </source>
</evidence>
<dbReference type="SUPFAM" id="SSF46689">
    <property type="entry name" value="Homeodomain-like"/>
    <property type="match status" value="1"/>
</dbReference>
<comment type="caution">
    <text evidence="5">The sequence shown here is derived from an EMBL/GenBank/DDBJ whole genome shotgun (WGS) entry which is preliminary data.</text>
</comment>
<dbReference type="EMBL" id="BAABAO010000016">
    <property type="protein sequence ID" value="GAA4141755.1"/>
    <property type="molecule type" value="Genomic_DNA"/>
</dbReference>
<dbReference type="Pfam" id="PF12833">
    <property type="entry name" value="HTH_18"/>
    <property type="match status" value="1"/>
</dbReference>
<sequence>MIKDLINIDLELMPLQGLDIHIIKKYNIRTSTSESFTTENLCILLIKNGKFKIQIKRAVQDLSPWDLLVVPKNSNCRILEANEKLQFFLICFSSEFAFKNCLKKELVESFYFFIRNIPIKIVLDEKEFLVLSLIYKLIYFVNKDTKDKGLDFELQRISFNLFLYELKLIYSKYTLDSALNFSRNESLIIQFLTVLSIHCKKQHYVNFYASVLYITPGHLNKVVKQLTGKTAKELIIESIIIEAKNLLEDTQFTISKIAEELEFSSISSFSLFFKKHTAFTPTMYRSNSIERFKLR</sequence>
<name>A0ABP7YVX7_9FLAO</name>
<protein>
    <recommendedName>
        <fullName evidence="4">HTH araC/xylS-type domain-containing protein</fullName>
    </recommendedName>
</protein>
<accession>A0ABP7YVX7</accession>
<dbReference type="RefSeq" id="WP_229355241.1">
    <property type="nucleotide sequence ID" value="NZ_BAABAO010000016.1"/>
</dbReference>
<gene>
    <name evidence="5" type="ORF">GCM10022250_43620</name>
</gene>
<dbReference type="PANTHER" id="PTHR43280">
    <property type="entry name" value="ARAC-FAMILY TRANSCRIPTIONAL REGULATOR"/>
    <property type="match status" value="1"/>
</dbReference>
<proteinExistence type="predicted"/>
<evidence type="ECO:0000259" key="4">
    <source>
        <dbReference type="PROSITE" id="PS01124"/>
    </source>
</evidence>
<keyword evidence="2" id="KW-0238">DNA-binding</keyword>
<dbReference type="InterPro" id="IPR018060">
    <property type="entry name" value="HTH_AraC"/>
</dbReference>
<dbReference type="Proteomes" id="UP001501333">
    <property type="component" value="Unassembled WGS sequence"/>
</dbReference>
<feature type="domain" description="HTH araC/xylS-type" evidence="4">
    <location>
        <begin position="189"/>
        <end position="287"/>
    </location>
</feature>
<dbReference type="Gene3D" id="1.10.10.60">
    <property type="entry name" value="Homeodomain-like"/>
    <property type="match status" value="1"/>
</dbReference>
<evidence type="ECO:0000313" key="5">
    <source>
        <dbReference type="EMBL" id="GAA4141755.1"/>
    </source>
</evidence>
<evidence type="ECO:0000256" key="2">
    <source>
        <dbReference type="ARBA" id="ARBA00023125"/>
    </source>
</evidence>
<evidence type="ECO:0000256" key="3">
    <source>
        <dbReference type="ARBA" id="ARBA00023163"/>
    </source>
</evidence>
<dbReference type="InterPro" id="IPR009057">
    <property type="entry name" value="Homeodomain-like_sf"/>
</dbReference>
<dbReference type="PROSITE" id="PS01124">
    <property type="entry name" value="HTH_ARAC_FAMILY_2"/>
    <property type="match status" value="1"/>
</dbReference>
<dbReference type="PANTHER" id="PTHR43280:SF32">
    <property type="entry name" value="TRANSCRIPTIONAL REGULATORY PROTEIN"/>
    <property type="match status" value="1"/>
</dbReference>